<accession>A0A5C4TF75</accession>
<feature type="domain" description="Neutral/alkaline non-lysosomal ceramidase N-terminal" evidence="1">
    <location>
        <begin position="5"/>
        <end position="238"/>
    </location>
</feature>
<dbReference type="Proteomes" id="UP000307943">
    <property type="component" value="Unassembled WGS sequence"/>
</dbReference>
<dbReference type="Pfam" id="PF04734">
    <property type="entry name" value="Ceramidase_alk"/>
    <property type="match status" value="1"/>
</dbReference>
<dbReference type="RefSeq" id="WP_139601010.1">
    <property type="nucleotide sequence ID" value="NZ_VDCQ01000005.1"/>
</dbReference>
<sequence>MNLELGCAKVDITPETAVPLAGFAVRQNKPYEGIRSRIYLRALYLRQRQDDGSFRNAVIVSADLLWWGSDRMPHIRSMLLEKWGLQPESIVLNGTHSHSGPQTSFRFHRLLGKADADYIEFLEGKLAEAIAIAVANAEPVSIERGAGQSRIGVQRRKYGNGHIVGGPNTDGPMDPEVAVVRFCAASGETKAVIVHYACHPVTSSENYVSSEFSGKAMESLEESLDGDAVCLFLQGACGDINIYKSSAPPSLTDDYDIIDYFGLQLAKTVTGVLDAPMESMKPVRLAGRAGSVPLPLKPLETLEQLQTIAAKGESPYDEWAAEMIGKLGERPTELVVEMNRLDIAQGLSLLTMNAEVVVEYGLWIKEKTAGTVLPVPYSNGMIGYVPTKKQIGYGGYEPVLSTYYFHMPGRFEESIEGTLRDALAEMIR</sequence>
<dbReference type="InterPro" id="IPR031329">
    <property type="entry name" value="NEUT/ALK_ceramidase_N"/>
</dbReference>
<keyword evidence="3" id="KW-1185">Reference proteome</keyword>
<dbReference type="EMBL" id="VDCQ01000005">
    <property type="protein sequence ID" value="TNJ67296.1"/>
    <property type="molecule type" value="Genomic_DNA"/>
</dbReference>
<name>A0A5C4TF75_9BACL</name>
<evidence type="ECO:0000313" key="2">
    <source>
        <dbReference type="EMBL" id="TNJ67296.1"/>
    </source>
</evidence>
<evidence type="ECO:0000259" key="1">
    <source>
        <dbReference type="Pfam" id="PF04734"/>
    </source>
</evidence>
<gene>
    <name evidence="2" type="ORF">FE784_04845</name>
</gene>
<organism evidence="2 3">
    <name type="scientific">Paenibacillus hemerocallicola</name>
    <dbReference type="NCBI Taxonomy" id="1172614"/>
    <lineage>
        <taxon>Bacteria</taxon>
        <taxon>Bacillati</taxon>
        <taxon>Bacillota</taxon>
        <taxon>Bacilli</taxon>
        <taxon>Bacillales</taxon>
        <taxon>Paenibacillaceae</taxon>
        <taxon>Paenibacillus</taxon>
    </lineage>
</organism>
<dbReference type="OrthoDB" id="622550at2"/>
<reference evidence="2 3" key="1">
    <citation type="submission" date="2019-05" db="EMBL/GenBank/DDBJ databases">
        <title>We sequenced the genome of Paenibacillus hemerocallicola KCTC 33185 for further insight into its adaptation and study the phylogeny of Paenibacillus.</title>
        <authorList>
            <person name="Narsing Rao M.P."/>
        </authorList>
    </citation>
    <scope>NUCLEOTIDE SEQUENCE [LARGE SCALE GENOMIC DNA]</scope>
    <source>
        <strain evidence="2 3">KCTC 33185</strain>
    </source>
</reference>
<dbReference type="AlphaFoldDB" id="A0A5C4TF75"/>
<comment type="caution">
    <text evidence="2">The sequence shown here is derived from an EMBL/GenBank/DDBJ whole genome shotgun (WGS) entry which is preliminary data.</text>
</comment>
<proteinExistence type="predicted"/>
<evidence type="ECO:0000313" key="3">
    <source>
        <dbReference type="Proteomes" id="UP000307943"/>
    </source>
</evidence>
<protein>
    <recommendedName>
        <fullName evidence="1">Neutral/alkaline non-lysosomal ceramidase N-terminal domain-containing protein</fullName>
    </recommendedName>
</protein>